<feature type="domain" description="Succinylglutamate desuccinylase/Aspartoacylase catalytic" evidence="5">
    <location>
        <begin position="18"/>
        <end position="115"/>
    </location>
</feature>
<name>A0A1R3VYW4_9GAMM</name>
<dbReference type="AlphaFoldDB" id="A0A1R3VYW4"/>
<evidence type="ECO:0000256" key="2">
    <source>
        <dbReference type="ARBA" id="ARBA00022723"/>
    </source>
</evidence>
<comment type="cofactor">
    <cofactor evidence="1">
        <name>Zn(2+)</name>
        <dbReference type="ChEBI" id="CHEBI:29105"/>
    </cofactor>
</comment>
<reference evidence="6 7" key="1">
    <citation type="submission" date="2017-01" db="EMBL/GenBank/DDBJ databases">
        <authorList>
            <person name="Mah S.A."/>
            <person name="Swanson W.J."/>
            <person name="Moy G.W."/>
            <person name="Vacquier V.D."/>
        </authorList>
    </citation>
    <scope>NUCLEOTIDE SEQUENCE [LARGE SCALE GENOMIC DNA]</scope>
    <source>
        <strain evidence="6 7">M9</strain>
    </source>
</reference>
<dbReference type="Gene3D" id="3.40.630.10">
    <property type="entry name" value="Zn peptidases"/>
    <property type="match status" value="1"/>
</dbReference>
<organism evidence="6 7">
    <name type="scientific">Ectothiorhodosinus mongolicus</name>
    <dbReference type="NCBI Taxonomy" id="233100"/>
    <lineage>
        <taxon>Bacteria</taxon>
        <taxon>Pseudomonadati</taxon>
        <taxon>Pseudomonadota</taxon>
        <taxon>Gammaproteobacteria</taxon>
        <taxon>Chromatiales</taxon>
        <taxon>Ectothiorhodospiraceae</taxon>
        <taxon>Ectothiorhodosinus</taxon>
    </lineage>
</organism>
<dbReference type="SUPFAM" id="SSF53187">
    <property type="entry name" value="Zn-dependent exopeptidases"/>
    <property type="match status" value="1"/>
</dbReference>
<proteinExistence type="predicted"/>
<evidence type="ECO:0000256" key="3">
    <source>
        <dbReference type="ARBA" id="ARBA00022801"/>
    </source>
</evidence>
<dbReference type="RefSeq" id="WP_076755542.1">
    <property type="nucleotide sequence ID" value="NZ_CP023018.1"/>
</dbReference>
<sequence>MNNSSLFRSVCYNASAEGPKVIVLGAVHGNEPCGTQAIYRLMSALDQGELKLQKGQLTLIPITNPLAWDKRSRMGERNLNRNFRRHDAPQDYEDKLCNQLAPLLEDHDVLLDLHSFHTPGKPFVMLGPRNNSGELEAFSFADKEQDWASRLGVERMLEGWLETYARGVARRTANPNASLRAQMLSTDPGYGVGTTEYMRSHGGYALTLECGQHDDPKAPEIAYEAICRTLSHLNLLALPKPEITANIEILRLIDVIDRDHEGDQFVQEWRSFDSLVTGDVIGRRHDDSLVTAPMNGFIVFPNPNAMPGNEWFYLATHSDRARCGT</sequence>
<dbReference type="GO" id="GO:0046872">
    <property type="term" value="F:metal ion binding"/>
    <property type="evidence" value="ECO:0007669"/>
    <property type="project" value="UniProtKB-KW"/>
</dbReference>
<dbReference type="EMBL" id="FTPK01000002">
    <property type="protein sequence ID" value="SIT69686.1"/>
    <property type="molecule type" value="Genomic_DNA"/>
</dbReference>
<dbReference type="InterPro" id="IPR055438">
    <property type="entry name" value="AstE_AspA_cat"/>
</dbReference>
<dbReference type="OrthoDB" id="9774976at2"/>
<dbReference type="STRING" id="233100.SAMN05216526_1139"/>
<keyword evidence="7" id="KW-1185">Reference proteome</keyword>
<dbReference type="GO" id="GO:0016788">
    <property type="term" value="F:hydrolase activity, acting on ester bonds"/>
    <property type="evidence" value="ECO:0007669"/>
    <property type="project" value="InterPro"/>
</dbReference>
<dbReference type="PANTHER" id="PTHR15162:SF7">
    <property type="entry name" value="SUCCINYLGLUTAMATE DESUCCINYLASE"/>
    <property type="match status" value="1"/>
</dbReference>
<keyword evidence="3" id="KW-0378">Hydrolase</keyword>
<gene>
    <name evidence="6" type="ORF">SAMN05216526_1139</name>
</gene>
<dbReference type="GO" id="GO:0005829">
    <property type="term" value="C:cytosol"/>
    <property type="evidence" value="ECO:0007669"/>
    <property type="project" value="TreeGrafter"/>
</dbReference>
<evidence type="ECO:0000256" key="4">
    <source>
        <dbReference type="ARBA" id="ARBA00022833"/>
    </source>
</evidence>
<dbReference type="InterPro" id="IPR050178">
    <property type="entry name" value="AspA/AstE_fam"/>
</dbReference>
<evidence type="ECO:0000313" key="7">
    <source>
        <dbReference type="Proteomes" id="UP000223759"/>
    </source>
</evidence>
<accession>A0A1R3VYW4</accession>
<dbReference type="Pfam" id="PF24827">
    <property type="entry name" value="AstE_AspA_cat"/>
    <property type="match status" value="1"/>
</dbReference>
<evidence type="ECO:0000313" key="6">
    <source>
        <dbReference type="EMBL" id="SIT69686.1"/>
    </source>
</evidence>
<keyword evidence="2" id="KW-0479">Metal-binding</keyword>
<evidence type="ECO:0000256" key="1">
    <source>
        <dbReference type="ARBA" id="ARBA00001947"/>
    </source>
</evidence>
<keyword evidence="4" id="KW-0862">Zinc</keyword>
<dbReference type="Proteomes" id="UP000223759">
    <property type="component" value="Unassembled WGS sequence"/>
</dbReference>
<evidence type="ECO:0000259" key="5">
    <source>
        <dbReference type="Pfam" id="PF24827"/>
    </source>
</evidence>
<dbReference type="PANTHER" id="PTHR15162">
    <property type="entry name" value="ASPARTOACYLASE"/>
    <property type="match status" value="1"/>
</dbReference>
<protein>
    <submittedName>
        <fullName evidence="6">Predicted deacylase</fullName>
    </submittedName>
</protein>